<keyword evidence="2 5" id="KW-0689">Ribosomal protein</keyword>
<comment type="similarity">
    <text evidence="1 5">Belongs to the universal ribosomal protein uL4 family.</text>
</comment>
<accession>A0A2H0VBF5</accession>
<comment type="function">
    <text evidence="5">One of the primary rRNA binding proteins, this protein initially binds near the 5'-end of the 23S rRNA. It is important during the early stages of 50S assembly. It makes multiple contacts with different domains of the 23S rRNA in the assembled 50S subunit and ribosome.</text>
</comment>
<gene>
    <name evidence="5" type="primary">rplD</name>
    <name evidence="7" type="ORF">COT92_00995</name>
</gene>
<dbReference type="GO" id="GO:0006412">
    <property type="term" value="P:translation"/>
    <property type="evidence" value="ECO:0007669"/>
    <property type="project" value="UniProtKB-UniRule"/>
</dbReference>
<feature type="compositionally biased region" description="Basic residues" evidence="6">
    <location>
        <begin position="59"/>
        <end position="70"/>
    </location>
</feature>
<dbReference type="SUPFAM" id="SSF52166">
    <property type="entry name" value="Ribosomal protein L4"/>
    <property type="match status" value="1"/>
</dbReference>
<dbReference type="GO" id="GO:0005840">
    <property type="term" value="C:ribosome"/>
    <property type="evidence" value="ECO:0007669"/>
    <property type="project" value="UniProtKB-KW"/>
</dbReference>
<sequence length="219" mass="24339">MKTSVYNQKGEVVGEVALNPAIFEVKAKPEFVAEVVRMMLSNARQGTSSTKTRGEVRGGGKKPWKQKGTGRARVGSIRSPIWRHGGITFGPRANQNWKLKINKKAKQKAMIMSLSDKVLNNRFFVVDSVVFEKPKTKEFVKLLGALKNTVKDMGKNQIFLIGKQHNNLVRASRNIPSVEPVLAKDLNILDVLKAGSLIVMKDALGVLEKQYVKKVKVKS</sequence>
<dbReference type="Pfam" id="PF00573">
    <property type="entry name" value="Ribosomal_L4"/>
    <property type="match status" value="1"/>
</dbReference>
<protein>
    <recommendedName>
        <fullName evidence="4 5">Large ribosomal subunit protein uL4</fullName>
    </recommendedName>
</protein>
<evidence type="ECO:0000256" key="1">
    <source>
        <dbReference type="ARBA" id="ARBA00010528"/>
    </source>
</evidence>
<evidence type="ECO:0000256" key="5">
    <source>
        <dbReference type="HAMAP-Rule" id="MF_01328"/>
    </source>
</evidence>
<dbReference type="EMBL" id="PFAK01000016">
    <property type="protein sequence ID" value="PIR96447.1"/>
    <property type="molecule type" value="Genomic_DNA"/>
</dbReference>
<dbReference type="GO" id="GO:0003735">
    <property type="term" value="F:structural constituent of ribosome"/>
    <property type="evidence" value="ECO:0007669"/>
    <property type="project" value="InterPro"/>
</dbReference>
<comment type="subunit">
    <text evidence="5">Part of the 50S ribosomal subunit.</text>
</comment>
<comment type="caution">
    <text evidence="7">The sequence shown here is derived from an EMBL/GenBank/DDBJ whole genome shotgun (WGS) entry which is preliminary data.</text>
</comment>
<dbReference type="NCBIfam" id="TIGR03953">
    <property type="entry name" value="rplD_bact"/>
    <property type="match status" value="1"/>
</dbReference>
<dbReference type="GO" id="GO:1990904">
    <property type="term" value="C:ribonucleoprotein complex"/>
    <property type="evidence" value="ECO:0007669"/>
    <property type="project" value="UniProtKB-KW"/>
</dbReference>
<comment type="function">
    <text evidence="5">Forms part of the polypeptide exit tunnel.</text>
</comment>
<dbReference type="GO" id="GO:0019843">
    <property type="term" value="F:rRNA binding"/>
    <property type="evidence" value="ECO:0007669"/>
    <property type="project" value="UniProtKB-UniRule"/>
</dbReference>
<dbReference type="Gene3D" id="3.40.1370.10">
    <property type="match status" value="1"/>
</dbReference>
<evidence type="ECO:0000256" key="4">
    <source>
        <dbReference type="ARBA" id="ARBA00035244"/>
    </source>
</evidence>
<dbReference type="PANTHER" id="PTHR10746">
    <property type="entry name" value="50S RIBOSOMAL PROTEIN L4"/>
    <property type="match status" value="1"/>
</dbReference>
<evidence type="ECO:0000256" key="3">
    <source>
        <dbReference type="ARBA" id="ARBA00023274"/>
    </source>
</evidence>
<dbReference type="InterPro" id="IPR002136">
    <property type="entry name" value="Ribosomal_uL4"/>
</dbReference>
<evidence type="ECO:0000313" key="8">
    <source>
        <dbReference type="Proteomes" id="UP000230922"/>
    </source>
</evidence>
<reference evidence="8" key="1">
    <citation type="submission" date="2017-09" db="EMBL/GenBank/DDBJ databases">
        <title>Depth-based differentiation of microbial function through sediment-hosted aquifers and enrichment of novel symbionts in the deep terrestrial subsurface.</title>
        <authorList>
            <person name="Probst A.J."/>
            <person name="Ladd B."/>
            <person name="Jarett J.K."/>
            <person name="Geller-Mcgrath D.E."/>
            <person name="Sieber C.M.K."/>
            <person name="Emerson J.B."/>
            <person name="Anantharaman K."/>
            <person name="Thomas B.C."/>
            <person name="Malmstrom R."/>
            <person name="Stieglmeier M."/>
            <person name="Klingl A."/>
            <person name="Woyke T."/>
            <person name="Ryan C.M."/>
            <person name="Banfield J.F."/>
        </authorList>
    </citation>
    <scope>NUCLEOTIDE SEQUENCE [LARGE SCALE GENOMIC DNA]</scope>
</reference>
<name>A0A2H0VBF5_9BACT</name>
<dbReference type="InterPro" id="IPR023574">
    <property type="entry name" value="Ribosomal_uL4_dom_sf"/>
</dbReference>
<keyword evidence="5" id="KW-0694">RNA-binding</keyword>
<dbReference type="InterPro" id="IPR013005">
    <property type="entry name" value="Ribosomal_uL4-like"/>
</dbReference>
<keyword evidence="3 5" id="KW-0687">Ribonucleoprotein</keyword>
<dbReference type="HAMAP" id="MF_01328_B">
    <property type="entry name" value="Ribosomal_uL4_B"/>
    <property type="match status" value="1"/>
</dbReference>
<organism evidence="7 8">
    <name type="scientific">Candidatus Doudnabacteria bacterium CG10_big_fil_rev_8_21_14_0_10_42_18</name>
    <dbReference type="NCBI Taxonomy" id="1974552"/>
    <lineage>
        <taxon>Bacteria</taxon>
        <taxon>Candidatus Doudnaibacteriota</taxon>
    </lineage>
</organism>
<evidence type="ECO:0000256" key="2">
    <source>
        <dbReference type="ARBA" id="ARBA00022980"/>
    </source>
</evidence>
<dbReference type="AlphaFoldDB" id="A0A2H0VBF5"/>
<dbReference type="Proteomes" id="UP000230922">
    <property type="component" value="Unassembled WGS sequence"/>
</dbReference>
<evidence type="ECO:0000256" key="6">
    <source>
        <dbReference type="SAM" id="MobiDB-lite"/>
    </source>
</evidence>
<feature type="region of interest" description="Disordered" evidence="6">
    <location>
        <begin position="44"/>
        <end position="70"/>
    </location>
</feature>
<proteinExistence type="inferred from homology"/>
<evidence type="ECO:0000313" key="7">
    <source>
        <dbReference type="EMBL" id="PIR96447.1"/>
    </source>
</evidence>
<keyword evidence="5" id="KW-0699">rRNA-binding</keyword>
<dbReference type="PANTHER" id="PTHR10746:SF6">
    <property type="entry name" value="LARGE RIBOSOMAL SUBUNIT PROTEIN UL4M"/>
    <property type="match status" value="1"/>
</dbReference>